<dbReference type="RefSeq" id="WP_177713618.1">
    <property type="nucleotide sequence ID" value="NZ_JACRSQ010000027.1"/>
</dbReference>
<dbReference type="EMBL" id="JACRSQ010000027">
    <property type="protein sequence ID" value="MBC8544650.1"/>
    <property type="molecule type" value="Genomic_DNA"/>
</dbReference>
<protein>
    <submittedName>
        <fullName evidence="1">Uncharacterized protein</fullName>
    </submittedName>
</protein>
<keyword evidence="2" id="KW-1185">Reference proteome</keyword>
<accession>A0A926DWR5</accession>
<organism evidence="1 2">
    <name type="scientific">Bianquea renquensis</name>
    <dbReference type="NCBI Taxonomy" id="2763661"/>
    <lineage>
        <taxon>Bacteria</taxon>
        <taxon>Bacillati</taxon>
        <taxon>Bacillota</taxon>
        <taxon>Clostridia</taxon>
        <taxon>Eubacteriales</taxon>
        <taxon>Bianqueaceae</taxon>
        <taxon>Bianquea</taxon>
    </lineage>
</organism>
<dbReference type="AlphaFoldDB" id="A0A926DWR5"/>
<proteinExistence type="predicted"/>
<sequence length="52" mass="5987">MVLLGTLREYVERLGKKMAHREGKNLIATYEDSESGLETQEILNILKVNRIL</sequence>
<comment type="caution">
    <text evidence="1">The sequence shown here is derived from an EMBL/GenBank/DDBJ whole genome shotgun (WGS) entry which is preliminary data.</text>
</comment>
<evidence type="ECO:0000313" key="2">
    <source>
        <dbReference type="Proteomes" id="UP000657006"/>
    </source>
</evidence>
<reference evidence="1" key="1">
    <citation type="submission" date="2020-08" db="EMBL/GenBank/DDBJ databases">
        <title>Genome public.</title>
        <authorList>
            <person name="Liu C."/>
            <person name="Sun Q."/>
        </authorList>
    </citation>
    <scope>NUCLEOTIDE SEQUENCE</scope>
    <source>
        <strain evidence="1">NSJ-32</strain>
    </source>
</reference>
<name>A0A926DWR5_9FIRM</name>
<dbReference type="Proteomes" id="UP000657006">
    <property type="component" value="Unassembled WGS sequence"/>
</dbReference>
<gene>
    <name evidence="1" type="ORF">H8730_13970</name>
</gene>
<evidence type="ECO:0000313" key="1">
    <source>
        <dbReference type="EMBL" id="MBC8544650.1"/>
    </source>
</evidence>